<sequence length="119" mass="12850">MREAVYDGLRVLEYEPRGQSAGLDDLMTSLMRRGADELLDPLRVAVVCNTGTDAALERLAETLERTVVLHRAELLDDELALAESAAEYARAALEADDDAPVDEAGSGEPAPAVEVELRL</sequence>
<evidence type="ECO:0000256" key="1">
    <source>
        <dbReference type="SAM" id="MobiDB-lite"/>
    </source>
</evidence>
<name>G7H4W5_9ACTN</name>
<gene>
    <name evidence="2" type="ORF">GOARA_063_00890</name>
</gene>
<evidence type="ECO:0000313" key="2">
    <source>
        <dbReference type="EMBL" id="GAB10890.1"/>
    </source>
</evidence>
<keyword evidence="3" id="KW-1185">Reference proteome</keyword>
<comment type="caution">
    <text evidence="2">The sequence shown here is derived from an EMBL/GenBank/DDBJ whole genome shotgun (WGS) entry which is preliminary data.</text>
</comment>
<proteinExistence type="predicted"/>
<dbReference type="AlphaFoldDB" id="G7H4W5"/>
<organism evidence="2 3">
    <name type="scientific">Gordonia araii NBRC 100433</name>
    <dbReference type="NCBI Taxonomy" id="1073574"/>
    <lineage>
        <taxon>Bacteria</taxon>
        <taxon>Bacillati</taxon>
        <taxon>Actinomycetota</taxon>
        <taxon>Actinomycetes</taxon>
        <taxon>Mycobacteriales</taxon>
        <taxon>Gordoniaceae</taxon>
        <taxon>Gordonia</taxon>
    </lineage>
</organism>
<reference evidence="2 3" key="1">
    <citation type="submission" date="2011-11" db="EMBL/GenBank/DDBJ databases">
        <title>Whole genome shotgun sequence of Gordonia araii NBRC 100433.</title>
        <authorList>
            <person name="Yoshida Y."/>
            <person name="Hosoyama A."/>
            <person name="Tsuchikane K."/>
            <person name="Katsumata H."/>
            <person name="Yamazaki S."/>
            <person name="Fujita N."/>
        </authorList>
    </citation>
    <scope>NUCLEOTIDE SEQUENCE [LARGE SCALE GENOMIC DNA]</scope>
    <source>
        <strain evidence="2 3">NBRC 100433</strain>
    </source>
</reference>
<dbReference type="EMBL" id="BAEE01000063">
    <property type="protein sequence ID" value="GAB10890.1"/>
    <property type="molecule type" value="Genomic_DNA"/>
</dbReference>
<dbReference type="Proteomes" id="UP000035088">
    <property type="component" value="Unassembled WGS sequence"/>
</dbReference>
<accession>G7H4W5</accession>
<feature type="region of interest" description="Disordered" evidence="1">
    <location>
        <begin position="93"/>
        <end position="119"/>
    </location>
</feature>
<evidence type="ECO:0000313" key="3">
    <source>
        <dbReference type="Proteomes" id="UP000035088"/>
    </source>
</evidence>
<protein>
    <submittedName>
        <fullName evidence="2">Uncharacterized protein</fullName>
    </submittedName>
</protein>
<dbReference type="STRING" id="1073574.GOARA_063_00890"/>